<name>A0A2S5IYY9_9MICC</name>
<proteinExistence type="predicted"/>
<evidence type="ECO:0000313" key="2">
    <source>
        <dbReference type="Proteomes" id="UP000239297"/>
    </source>
</evidence>
<dbReference type="OrthoDB" id="9799818at2"/>
<gene>
    <name evidence="1" type="ORF">C4K88_08805</name>
</gene>
<evidence type="ECO:0000313" key="1">
    <source>
        <dbReference type="EMBL" id="PPB49753.1"/>
    </source>
</evidence>
<accession>A0A2S5IYY9</accession>
<dbReference type="Pfam" id="PF00106">
    <property type="entry name" value="adh_short"/>
    <property type="match status" value="1"/>
</dbReference>
<comment type="caution">
    <text evidence="1">The sequence shown here is derived from an EMBL/GenBank/DDBJ whole genome shotgun (WGS) entry which is preliminary data.</text>
</comment>
<dbReference type="RefSeq" id="WP_104121239.1">
    <property type="nucleotide sequence ID" value="NZ_PRKW01000003.1"/>
</dbReference>
<dbReference type="Gene3D" id="3.40.50.720">
    <property type="entry name" value="NAD(P)-binding Rossmann-like Domain"/>
    <property type="match status" value="1"/>
</dbReference>
<dbReference type="InterPro" id="IPR036291">
    <property type="entry name" value="NAD(P)-bd_dom_sf"/>
</dbReference>
<dbReference type="EMBL" id="PRKW01000003">
    <property type="protein sequence ID" value="PPB49753.1"/>
    <property type="molecule type" value="Genomic_DNA"/>
</dbReference>
<sequence>MTTIAIIGAGRGLGAAVARRFGAEGFSVALISRSQGKLDALAEGLGKEGIQARGFAADVRNPESIAAALEAATETLGPIEVLQYSPLPQKDFMRPVLETTPADLRGPVEFSIYGPVAAVHQVLPGMRFLGENRGTILFINGGSAVKPGRSVTGTSVAFAGQAAYAQLLHEVLGEEGIHVSQLIIGGRIIEGDPEKDPNVLADLIWGLHAQRDTFRHQVSAD</sequence>
<dbReference type="InterPro" id="IPR002347">
    <property type="entry name" value="SDR_fam"/>
</dbReference>
<organism evidence="1 2">
    <name type="scientific">Arthrobacter pityocampae</name>
    <dbReference type="NCBI Taxonomy" id="547334"/>
    <lineage>
        <taxon>Bacteria</taxon>
        <taxon>Bacillati</taxon>
        <taxon>Actinomycetota</taxon>
        <taxon>Actinomycetes</taxon>
        <taxon>Micrococcales</taxon>
        <taxon>Micrococcaceae</taxon>
        <taxon>Arthrobacter</taxon>
    </lineage>
</organism>
<dbReference type="SUPFAM" id="SSF51735">
    <property type="entry name" value="NAD(P)-binding Rossmann-fold domains"/>
    <property type="match status" value="1"/>
</dbReference>
<dbReference type="PANTHER" id="PTHR43431">
    <property type="entry name" value="OXIDOREDUCTASE, SHORT CHAIN DEHYDROGENASE/REDUCTASE FAMILY (AFU_ORTHOLOGUE AFUA_5G14000)"/>
    <property type="match status" value="1"/>
</dbReference>
<dbReference type="AlphaFoldDB" id="A0A2S5IYY9"/>
<dbReference type="PANTHER" id="PTHR43431:SF7">
    <property type="entry name" value="OXIDOREDUCTASE, SHORT CHAIN DEHYDROGENASE_REDUCTASE FAMILY (AFU_ORTHOLOGUE AFUA_5G14000)"/>
    <property type="match status" value="1"/>
</dbReference>
<dbReference type="PRINTS" id="PR00081">
    <property type="entry name" value="GDHRDH"/>
</dbReference>
<reference evidence="1 2" key="1">
    <citation type="journal article" date="2014" name="Int. J. Syst. Evol. Microbiol.">
        <title>Arthrobacter pityocampae sp. nov., isolated from Thaumetopoea pityocampa (Lep., Thaumetopoeidae).</title>
        <authorList>
            <person name="Ince I.A."/>
            <person name="Demirbag Z."/>
            <person name="Kati H."/>
        </authorList>
    </citation>
    <scope>NUCLEOTIDE SEQUENCE [LARGE SCALE GENOMIC DNA]</scope>
    <source>
        <strain evidence="1 2">Tp2</strain>
    </source>
</reference>
<keyword evidence="2" id="KW-1185">Reference proteome</keyword>
<dbReference type="Proteomes" id="UP000239297">
    <property type="component" value="Unassembled WGS sequence"/>
</dbReference>
<protein>
    <submittedName>
        <fullName evidence="1">Dehydrogenase</fullName>
    </submittedName>
</protein>